<evidence type="ECO:0000313" key="4">
    <source>
        <dbReference type="Proteomes" id="UP000308133"/>
    </source>
</evidence>
<evidence type="ECO:0000256" key="1">
    <source>
        <dbReference type="SAM" id="Coils"/>
    </source>
</evidence>
<feature type="compositionally biased region" description="Polar residues" evidence="2">
    <location>
        <begin position="546"/>
        <end position="570"/>
    </location>
</feature>
<feature type="region of interest" description="Disordered" evidence="2">
    <location>
        <begin position="908"/>
        <end position="935"/>
    </location>
</feature>
<feature type="compositionally biased region" description="Basic and acidic residues" evidence="2">
    <location>
        <begin position="920"/>
        <end position="935"/>
    </location>
</feature>
<feature type="region of interest" description="Disordered" evidence="2">
    <location>
        <begin position="811"/>
        <end position="872"/>
    </location>
</feature>
<feature type="compositionally biased region" description="Low complexity" evidence="2">
    <location>
        <begin position="103"/>
        <end position="115"/>
    </location>
</feature>
<accession>A0A4U7AQC3</accession>
<proteinExistence type="predicted"/>
<keyword evidence="1" id="KW-0175">Coiled coil</keyword>
<feature type="compositionally biased region" description="Polar residues" evidence="2">
    <location>
        <begin position="413"/>
        <end position="426"/>
    </location>
</feature>
<dbReference type="AlphaFoldDB" id="A0A4U7AQC3"/>
<feature type="compositionally biased region" description="Basic and acidic residues" evidence="2">
    <location>
        <begin position="851"/>
        <end position="865"/>
    </location>
</feature>
<feature type="region of interest" description="Disordered" evidence="2">
    <location>
        <begin position="297"/>
        <end position="316"/>
    </location>
</feature>
<dbReference type="Proteomes" id="UP000308133">
    <property type="component" value="Unassembled WGS sequence"/>
</dbReference>
<feature type="region of interest" description="Disordered" evidence="2">
    <location>
        <begin position="99"/>
        <end position="122"/>
    </location>
</feature>
<reference evidence="3 4" key="1">
    <citation type="submission" date="2018-02" db="EMBL/GenBank/DDBJ databases">
        <title>Draft genome sequences of Elsinoe sp., causing black scab on jojoba.</title>
        <authorList>
            <person name="Stodart B."/>
            <person name="Jeffress S."/>
            <person name="Ash G."/>
            <person name="Arun Chinnappa K."/>
        </authorList>
    </citation>
    <scope>NUCLEOTIDE SEQUENCE [LARGE SCALE GENOMIC DNA]</scope>
    <source>
        <strain evidence="3 4">Hillstone_2</strain>
    </source>
</reference>
<feature type="coiled-coil region" evidence="1">
    <location>
        <begin position="703"/>
        <end position="737"/>
    </location>
</feature>
<feature type="compositionally biased region" description="Basic and acidic residues" evidence="2">
    <location>
        <begin position="453"/>
        <end position="462"/>
    </location>
</feature>
<organism evidence="3 4">
    <name type="scientific">Elsinoe australis</name>
    <dbReference type="NCBI Taxonomy" id="40998"/>
    <lineage>
        <taxon>Eukaryota</taxon>
        <taxon>Fungi</taxon>
        <taxon>Dikarya</taxon>
        <taxon>Ascomycota</taxon>
        <taxon>Pezizomycotina</taxon>
        <taxon>Dothideomycetes</taxon>
        <taxon>Dothideomycetidae</taxon>
        <taxon>Myriangiales</taxon>
        <taxon>Elsinoaceae</taxon>
        <taxon>Elsinoe</taxon>
    </lineage>
</organism>
<name>A0A4U7AQC3_9PEZI</name>
<feature type="region of interest" description="Disordered" evidence="2">
    <location>
        <begin position="402"/>
        <end position="488"/>
    </location>
</feature>
<dbReference type="EMBL" id="PTQR01000090">
    <property type="protein sequence ID" value="TKX20363.1"/>
    <property type="molecule type" value="Genomic_DNA"/>
</dbReference>
<gene>
    <name evidence="3" type="ORF">C1H76_7439</name>
</gene>
<evidence type="ECO:0000313" key="3">
    <source>
        <dbReference type="EMBL" id="TKX20363.1"/>
    </source>
</evidence>
<sequence>MARSRRSLLRYSDLLASAVPQDEVRKYLDTTPEDSTQPALNNLLQEVANRSKNPTKNDAELQTTIIRILEERGLLSDLQANGVLSEAIVRRIRANGELESRGTRATSTTSTNNRNSNKRSDASRLLLRIRARPTWETFPRNVPEGLLPQARVAGRNTTGLDLPFGTDILQCFSTISLHADTKNTITRLRQLSSNGKQKVTHKLLKEYATECRKLSLPFDHDQTSGVEDDEDEGSTSRNTVDGYVAGGGNEGDGNAVDGNAAGGSGLSGAKAASQSVAGHKKRQISVLKRRFDKFDADVQPPGLRTRPRASSEGTGTTKVVALAHATWKDRGLQNKQGHITEEYPHMITSTDEASAGSPLLTSAAPRQTVGPDVDGTSLPHPGAWSAEDVRLVTNLIREGNEDLMADDGVEEPSASNKSDSEAGSQHRTLRIQASPPRGDDTTLERQTQNQEKYPPRHGKEFSSRIAKRPRLNTPPHRDSVAHVHSAGSEEQFHTPMLDDLCSDDHPPALRRGGDKGSEPREVLIPNAEIPELDRAASAMAADLRTSMTENPWSTEPSNSRPQSDCKSNVSTPRLSLDRRDTLLTDASIEVGRTGHKRLSSIVSSEESDAGLDSEIDDDESIVVSQPSITLKTIVKSGIFALDKLRQSRIREAAAARSQTSREQMEVEVQALKNQQAGIQGVLSALQSIPSSGAEVFETSRGHMATWLEQKSKLGEKIMNLEEDINARRNEVKASHQEAREARSKMDSAAAILMSLMEAGTPLLSPSLLPYSHPAPAWTSSAVIRDARASDSSNAGRSSLAAGQALGSEKLAGRLGEGAGTREGRDLGGAAQRGLEGSAPGGTPVEEVDDDAAVKGEDVALEHVREGGTASGAAVGVLGEEMGEELGQEVGEEVSEDGGGKGVHMAHEHVTAGGAEGGAADEEKSGEAESKGRNVV</sequence>
<feature type="region of interest" description="Disordered" evidence="2">
    <location>
        <begin position="218"/>
        <end position="281"/>
    </location>
</feature>
<evidence type="ECO:0000256" key="2">
    <source>
        <dbReference type="SAM" id="MobiDB-lite"/>
    </source>
</evidence>
<feature type="region of interest" description="Disordered" evidence="2">
    <location>
        <begin position="546"/>
        <end position="573"/>
    </location>
</feature>
<protein>
    <submittedName>
        <fullName evidence="3">Uncharacterized protein</fullName>
    </submittedName>
</protein>
<comment type="caution">
    <text evidence="3">The sequence shown here is derived from an EMBL/GenBank/DDBJ whole genome shotgun (WGS) entry which is preliminary data.</text>
</comment>